<dbReference type="AlphaFoldDB" id="A0ABD1QE27"/>
<dbReference type="InterPro" id="IPR045053">
    <property type="entry name" value="MAN-like"/>
</dbReference>
<protein>
    <submittedName>
        <fullName evidence="1">Mannan endo-1</fullName>
    </submittedName>
</protein>
<sequence>MSHIQDAQNIVQKPLIFAEFGKSSRDPAYNTYQRDLLFNTIYSAIYLSAGGNGVAAGGLFWQLLTEGMDNFRDGYEIIFNESQSTASMIAEESRKLNKIRNMYREVEENKE</sequence>
<organism evidence="1 2">
    <name type="scientific">Abeliophyllum distichum</name>
    <dbReference type="NCBI Taxonomy" id="126358"/>
    <lineage>
        <taxon>Eukaryota</taxon>
        <taxon>Viridiplantae</taxon>
        <taxon>Streptophyta</taxon>
        <taxon>Embryophyta</taxon>
        <taxon>Tracheophyta</taxon>
        <taxon>Spermatophyta</taxon>
        <taxon>Magnoliopsida</taxon>
        <taxon>eudicotyledons</taxon>
        <taxon>Gunneridae</taxon>
        <taxon>Pentapetalae</taxon>
        <taxon>asterids</taxon>
        <taxon>lamiids</taxon>
        <taxon>Lamiales</taxon>
        <taxon>Oleaceae</taxon>
        <taxon>Forsythieae</taxon>
        <taxon>Abeliophyllum</taxon>
    </lineage>
</organism>
<comment type="caution">
    <text evidence="1">The sequence shown here is derived from an EMBL/GenBank/DDBJ whole genome shotgun (WGS) entry which is preliminary data.</text>
</comment>
<dbReference type="Proteomes" id="UP001604336">
    <property type="component" value="Unassembled WGS sequence"/>
</dbReference>
<dbReference type="SUPFAM" id="SSF51445">
    <property type="entry name" value="(Trans)glycosidases"/>
    <property type="match status" value="1"/>
</dbReference>
<proteinExistence type="predicted"/>
<accession>A0ABD1QE27</accession>
<dbReference type="PANTHER" id="PTHR31451:SF60">
    <property type="entry name" value="MANNAN ENDO-1,4-BETA-MANNOSIDASE 1"/>
    <property type="match status" value="1"/>
</dbReference>
<keyword evidence="2" id="KW-1185">Reference proteome</keyword>
<dbReference type="EMBL" id="JBFOLK010000011">
    <property type="protein sequence ID" value="KAL2474469.1"/>
    <property type="molecule type" value="Genomic_DNA"/>
</dbReference>
<dbReference type="GO" id="GO:0016985">
    <property type="term" value="F:mannan endo-1,4-beta-mannosidase activity"/>
    <property type="evidence" value="ECO:0007669"/>
    <property type="project" value="UniProtKB-EC"/>
</dbReference>
<name>A0ABD1QE27_9LAMI</name>
<evidence type="ECO:0000313" key="2">
    <source>
        <dbReference type="Proteomes" id="UP001604336"/>
    </source>
</evidence>
<dbReference type="InterPro" id="IPR017853">
    <property type="entry name" value="GH"/>
</dbReference>
<dbReference type="Gene3D" id="3.20.20.80">
    <property type="entry name" value="Glycosidases"/>
    <property type="match status" value="1"/>
</dbReference>
<gene>
    <name evidence="1" type="ORF">Adt_35205</name>
</gene>
<reference evidence="2" key="1">
    <citation type="submission" date="2024-07" db="EMBL/GenBank/DDBJ databases">
        <title>Two chromosome-level genome assemblies of Korean endemic species Abeliophyllum distichum and Forsythia ovata (Oleaceae).</title>
        <authorList>
            <person name="Jang H."/>
        </authorList>
    </citation>
    <scope>NUCLEOTIDE SEQUENCE [LARGE SCALE GENOMIC DNA]</scope>
</reference>
<dbReference type="PANTHER" id="PTHR31451">
    <property type="match status" value="1"/>
</dbReference>
<evidence type="ECO:0000313" key="1">
    <source>
        <dbReference type="EMBL" id="KAL2474469.1"/>
    </source>
</evidence>